<dbReference type="PANTHER" id="PTHR34584">
    <property type="entry name" value="NA(+)/H(+) ANTIPORTER SUBUNIT E1"/>
    <property type="match status" value="1"/>
</dbReference>
<evidence type="ECO:0000313" key="9">
    <source>
        <dbReference type="Proteomes" id="UP000231516"/>
    </source>
</evidence>
<evidence type="ECO:0000313" key="8">
    <source>
        <dbReference type="EMBL" id="PIB25994.1"/>
    </source>
</evidence>
<dbReference type="GO" id="GO:0008324">
    <property type="term" value="F:monoatomic cation transmembrane transporter activity"/>
    <property type="evidence" value="ECO:0007669"/>
    <property type="project" value="InterPro"/>
</dbReference>
<evidence type="ECO:0000256" key="6">
    <source>
        <dbReference type="ARBA" id="ARBA00023136"/>
    </source>
</evidence>
<keyword evidence="4 7" id="KW-0812">Transmembrane</keyword>
<comment type="subcellular location">
    <subcellularLocation>
        <location evidence="1">Cell membrane</location>
        <topology evidence="1">Multi-pass membrane protein</topology>
    </subcellularLocation>
</comment>
<dbReference type="Proteomes" id="UP000231516">
    <property type="component" value="Unassembled WGS sequence"/>
</dbReference>
<evidence type="ECO:0000256" key="1">
    <source>
        <dbReference type="ARBA" id="ARBA00004651"/>
    </source>
</evidence>
<accession>A0A2G5KBJ0</accession>
<organism evidence="8 9">
    <name type="scientific">Paramylibacter kogurei</name>
    <dbReference type="NCBI Taxonomy" id="1889778"/>
    <lineage>
        <taxon>Bacteria</taxon>
        <taxon>Pseudomonadati</taxon>
        <taxon>Pseudomonadota</taxon>
        <taxon>Alphaproteobacteria</taxon>
        <taxon>Rhodobacterales</taxon>
        <taxon>Paracoccaceae</taxon>
        <taxon>Paramylibacter</taxon>
    </lineage>
</organism>
<comment type="caution">
    <text evidence="8">The sequence shown here is derived from an EMBL/GenBank/DDBJ whole genome shotgun (WGS) entry which is preliminary data.</text>
</comment>
<feature type="transmembrane region" description="Helical" evidence="7">
    <location>
        <begin position="35"/>
        <end position="51"/>
    </location>
</feature>
<dbReference type="PIRSF" id="PIRSF019239">
    <property type="entry name" value="MrpE"/>
    <property type="match status" value="1"/>
</dbReference>
<protein>
    <recommendedName>
        <fullName evidence="10">Cation:proton antiporter</fullName>
    </recommendedName>
</protein>
<dbReference type="AlphaFoldDB" id="A0A2G5KBJ0"/>
<evidence type="ECO:0000256" key="7">
    <source>
        <dbReference type="SAM" id="Phobius"/>
    </source>
</evidence>
<dbReference type="InterPro" id="IPR002758">
    <property type="entry name" value="Cation_antiport_E"/>
</dbReference>
<evidence type="ECO:0000256" key="4">
    <source>
        <dbReference type="ARBA" id="ARBA00022692"/>
    </source>
</evidence>
<keyword evidence="5 7" id="KW-1133">Transmembrane helix</keyword>
<name>A0A2G5KBJ0_9RHOB</name>
<dbReference type="OrthoDB" id="9807187at2"/>
<reference evidence="8 9" key="1">
    <citation type="submission" date="2016-08" db="EMBL/GenBank/DDBJ databases">
        <title>Draft genome of Amylibacter sp. strain 4G11.</title>
        <authorList>
            <person name="Wong S.-K."/>
            <person name="Hamasaki K."/>
            <person name="Yoshizawa S."/>
        </authorList>
    </citation>
    <scope>NUCLEOTIDE SEQUENCE [LARGE SCALE GENOMIC DNA]</scope>
    <source>
        <strain evidence="8 9">4G11</strain>
    </source>
</reference>
<dbReference type="PANTHER" id="PTHR34584:SF1">
    <property type="entry name" value="NA(+)_H(+) ANTIPORTER SUBUNIT E1"/>
    <property type="match status" value="1"/>
</dbReference>
<evidence type="ECO:0000256" key="3">
    <source>
        <dbReference type="ARBA" id="ARBA00022475"/>
    </source>
</evidence>
<proteinExistence type="inferred from homology"/>
<evidence type="ECO:0008006" key="10">
    <source>
        <dbReference type="Google" id="ProtNLM"/>
    </source>
</evidence>
<keyword evidence="3" id="KW-1003">Cell membrane</keyword>
<feature type="transmembrane region" description="Helical" evidence="7">
    <location>
        <begin position="12"/>
        <end position="29"/>
    </location>
</feature>
<evidence type="ECO:0000256" key="5">
    <source>
        <dbReference type="ARBA" id="ARBA00022989"/>
    </source>
</evidence>
<sequence length="170" mass="19236">MLKKKTKTRDNVRAILTIITLFALWLLMSGIYKPLVVWLGFFSSVFAVYVMRRMDQAADAETMTIRLKPFQMVKYLLWLLVEIAKSNWAVTKTILSPAMPINQHMFDVPFTQSTDLGQTIFANSITLTPGTITVEVNENSFLVHALQYSDDDPVAIGDMDARVTKTEAVK</sequence>
<gene>
    <name evidence="8" type="ORF">BFP76_13520</name>
</gene>
<comment type="similarity">
    <text evidence="2">Belongs to the CPA3 antiporters (TC 2.A.63) subunit E family.</text>
</comment>
<keyword evidence="9" id="KW-1185">Reference proteome</keyword>
<dbReference type="EMBL" id="MDGM01000007">
    <property type="protein sequence ID" value="PIB25994.1"/>
    <property type="molecule type" value="Genomic_DNA"/>
</dbReference>
<keyword evidence="6 7" id="KW-0472">Membrane</keyword>
<dbReference type="GO" id="GO:0005886">
    <property type="term" value="C:plasma membrane"/>
    <property type="evidence" value="ECO:0007669"/>
    <property type="project" value="UniProtKB-SubCell"/>
</dbReference>
<dbReference type="Pfam" id="PF01899">
    <property type="entry name" value="MNHE"/>
    <property type="match status" value="1"/>
</dbReference>
<evidence type="ECO:0000256" key="2">
    <source>
        <dbReference type="ARBA" id="ARBA00006228"/>
    </source>
</evidence>